<feature type="domain" description="DUF4371" evidence="1">
    <location>
        <begin position="2"/>
        <end position="72"/>
    </location>
</feature>
<dbReference type="PANTHER" id="PTHR45749:SF36">
    <property type="entry name" value="ZINC FINGER MYM-TYPE PROTEIN 1-LIKE"/>
    <property type="match status" value="1"/>
</dbReference>
<name>A0A540MQ42_MALBA</name>
<dbReference type="InterPro" id="IPR025398">
    <property type="entry name" value="DUF4371"/>
</dbReference>
<dbReference type="Pfam" id="PF14291">
    <property type="entry name" value="DUF4371"/>
    <property type="match status" value="1"/>
</dbReference>
<proteinExistence type="predicted"/>
<gene>
    <name evidence="2" type="ORF">C1H46_013435</name>
</gene>
<protein>
    <recommendedName>
        <fullName evidence="1">DUF4371 domain-containing protein</fullName>
    </recommendedName>
</protein>
<comment type="caution">
    <text evidence="2">The sequence shown here is derived from an EMBL/GenBank/DDBJ whole genome shotgun (WGS) entry which is preliminary data.</text>
</comment>
<dbReference type="STRING" id="106549.A0A540MQ42"/>
<evidence type="ECO:0000313" key="2">
    <source>
        <dbReference type="EMBL" id="TQE00895.1"/>
    </source>
</evidence>
<evidence type="ECO:0000259" key="1">
    <source>
        <dbReference type="Pfam" id="PF14291"/>
    </source>
</evidence>
<keyword evidence="3" id="KW-1185">Reference proteome</keyword>
<dbReference type="EMBL" id="VIEB01000204">
    <property type="protein sequence ID" value="TQE00895.1"/>
    <property type="molecule type" value="Genomic_DNA"/>
</dbReference>
<dbReference type="PANTHER" id="PTHR45749">
    <property type="match status" value="1"/>
</dbReference>
<accession>A0A540MQ42</accession>
<reference evidence="2 3" key="1">
    <citation type="journal article" date="2019" name="G3 (Bethesda)">
        <title>Sequencing of a Wild Apple (Malus baccata) Genome Unravels the Differences Between Cultivated and Wild Apple Species Regarding Disease Resistance and Cold Tolerance.</title>
        <authorList>
            <person name="Chen X."/>
        </authorList>
    </citation>
    <scope>NUCLEOTIDE SEQUENCE [LARGE SCALE GENOMIC DNA]</scope>
    <source>
        <strain evidence="3">cv. Shandingzi</strain>
        <tissue evidence="2">Leaves</tissue>
    </source>
</reference>
<dbReference type="Proteomes" id="UP000315295">
    <property type="component" value="Unassembled WGS sequence"/>
</dbReference>
<evidence type="ECO:0000313" key="3">
    <source>
        <dbReference type="Proteomes" id="UP000315295"/>
    </source>
</evidence>
<dbReference type="AlphaFoldDB" id="A0A540MQ42"/>
<organism evidence="2 3">
    <name type="scientific">Malus baccata</name>
    <name type="common">Siberian crab apple</name>
    <name type="synonym">Pyrus baccata</name>
    <dbReference type="NCBI Taxonomy" id="106549"/>
    <lineage>
        <taxon>Eukaryota</taxon>
        <taxon>Viridiplantae</taxon>
        <taxon>Streptophyta</taxon>
        <taxon>Embryophyta</taxon>
        <taxon>Tracheophyta</taxon>
        <taxon>Spermatophyta</taxon>
        <taxon>Magnoliopsida</taxon>
        <taxon>eudicotyledons</taxon>
        <taxon>Gunneridae</taxon>
        <taxon>Pentapetalae</taxon>
        <taxon>rosids</taxon>
        <taxon>fabids</taxon>
        <taxon>Rosales</taxon>
        <taxon>Rosaceae</taxon>
        <taxon>Amygdaloideae</taxon>
        <taxon>Maleae</taxon>
        <taxon>Malus</taxon>
    </lineage>
</organism>
<sequence>MRFLLHQGLIYCGDDEYEGSNNEGVFLGLWNFHCGRHEELKVITLRNSPLSLKLTSPDTQKDIITTFSVKLSMQSLKILVVRTFPFLSMSFMTCLQ</sequence>